<protein>
    <submittedName>
        <fullName evidence="1">Uncharacterized protein</fullName>
    </submittedName>
</protein>
<accession>A0A0E0NCU3</accession>
<evidence type="ECO:0000313" key="1">
    <source>
        <dbReference type="EnsemblPlants" id="ORUFI02G11770.1"/>
    </source>
</evidence>
<evidence type="ECO:0000313" key="2">
    <source>
        <dbReference type="Proteomes" id="UP000008022"/>
    </source>
</evidence>
<keyword evidence="2" id="KW-1185">Reference proteome</keyword>
<proteinExistence type="predicted"/>
<sequence>MAACAIFSFARFFTPVTGCTLCLSIFFVGLKTSLTGHNIRCWSPLTDLHPSKVRTVISDHLSLTRVKSVRGDSLSLSQVALSGVVGGRVSSGSLTLELWSRRNFPGYGSLLFLSAHMAAHSFERIRSCLVLYIGEKFWHVTLDIRTYI</sequence>
<name>A0A0E0NCU3_ORYRU</name>
<dbReference type="HOGENOM" id="CLU_1761784_0_0_1"/>
<dbReference type="EnsemblPlants" id="ORUFI02G11770.1">
    <property type="protein sequence ID" value="ORUFI02G11770.1"/>
    <property type="gene ID" value="ORUFI02G11770"/>
</dbReference>
<reference evidence="2" key="1">
    <citation type="submission" date="2013-06" db="EMBL/GenBank/DDBJ databases">
        <authorList>
            <person name="Zhao Q."/>
        </authorList>
    </citation>
    <scope>NUCLEOTIDE SEQUENCE</scope>
    <source>
        <strain evidence="2">cv. W1943</strain>
    </source>
</reference>
<organism evidence="1 2">
    <name type="scientific">Oryza rufipogon</name>
    <name type="common">Brownbeard rice</name>
    <name type="synonym">Asian wild rice</name>
    <dbReference type="NCBI Taxonomy" id="4529"/>
    <lineage>
        <taxon>Eukaryota</taxon>
        <taxon>Viridiplantae</taxon>
        <taxon>Streptophyta</taxon>
        <taxon>Embryophyta</taxon>
        <taxon>Tracheophyta</taxon>
        <taxon>Spermatophyta</taxon>
        <taxon>Magnoliopsida</taxon>
        <taxon>Liliopsida</taxon>
        <taxon>Poales</taxon>
        <taxon>Poaceae</taxon>
        <taxon>BOP clade</taxon>
        <taxon>Oryzoideae</taxon>
        <taxon>Oryzeae</taxon>
        <taxon>Oryzinae</taxon>
        <taxon>Oryza</taxon>
    </lineage>
</organism>
<reference evidence="1" key="2">
    <citation type="submission" date="2015-06" db="UniProtKB">
        <authorList>
            <consortium name="EnsemblPlants"/>
        </authorList>
    </citation>
    <scope>IDENTIFICATION</scope>
</reference>
<dbReference type="Proteomes" id="UP000008022">
    <property type="component" value="Unassembled WGS sequence"/>
</dbReference>
<dbReference type="Gramene" id="ORUFI02G11770.1">
    <property type="protein sequence ID" value="ORUFI02G11770.1"/>
    <property type="gene ID" value="ORUFI02G11770"/>
</dbReference>
<dbReference type="AlphaFoldDB" id="A0A0E0NCU3"/>